<evidence type="ECO:0000313" key="1">
    <source>
        <dbReference type="EMBL" id="KAI4582693.1"/>
    </source>
</evidence>
<name>A0ACB9UYS9_9CETA</name>
<evidence type="ECO:0000313" key="2">
    <source>
        <dbReference type="Proteomes" id="UP001057279"/>
    </source>
</evidence>
<accession>A0ACB9UYS9</accession>
<proteinExistence type="predicted"/>
<organism evidence="1 2">
    <name type="scientific">Ovis ammon polii x Ovis aries</name>
    <dbReference type="NCBI Taxonomy" id="2918886"/>
    <lineage>
        <taxon>Eukaryota</taxon>
        <taxon>Metazoa</taxon>
        <taxon>Chordata</taxon>
        <taxon>Craniata</taxon>
        <taxon>Vertebrata</taxon>
        <taxon>Euteleostomi</taxon>
        <taxon>Mammalia</taxon>
        <taxon>Eutheria</taxon>
        <taxon>Laurasiatheria</taxon>
        <taxon>Artiodactyla</taxon>
        <taxon>Ruminantia</taxon>
        <taxon>Pecora</taxon>
        <taxon>Bovidae</taxon>
        <taxon>Caprinae</taxon>
        <taxon>Ovis</taxon>
    </lineage>
</organism>
<keyword evidence="2" id="KW-1185">Reference proteome</keyword>
<dbReference type="EMBL" id="CM043032">
    <property type="protein sequence ID" value="KAI4582693.1"/>
    <property type="molecule type" value="Genomic_DNA"/>
</dbReference>
<protein>
    <submittedName>
        <fullName evidence="1">Uncharacterized protein</fullName>
    </submittedName>
</protein>
<comment type="caution">
    <text evidence="1">The sequence shown here is derived from an EMBL/GenBank/DDBJ whole genome shotgun (WGS) entry which is preliminary data.</text>
</comment>
<dbReference type="Proteomes" id="UP001057279">
    <property type="component" value="Linkage Group LG07"/>
</dbReference>
<gene>
    <name evidence="1" type="ORF">MJG53_007906</name>
</gene>
<sequence length="346" mass="37907">MDTCAGWTVTDAKTTQPSSMDCAEEDVTLSCSHSTIGGNDYIHWYRQNPNQSPQTQHTLAHSFLILKGDLPPCIAMLTGTFLLLGMLFTARGTGAQLVTQTDGHINVSEGNRLELRCNYSYSGSISLFCVLLELMMTTDSGTCFCAVQRSAPQAPAALQPVLIPSAGLSPSSSHSHTMTPLPGSGVAQRVIQDQPDISGQLGQSVTLNCRGDHSEKTSQRFHCSATLLLLISILWMIFAPRSIIAQKVTQDQPQVLVQEKEAVTLDCKYDTSESRYSLFWFKQPSSGGMILLIHRDSYNQQNATEGRYSLNFQKARKSITLVISASQLEDSAVYFCALSEPTVRRV</sequence>
<reference evidence="1" key="1">
    <citation type="submission" date="2022-03" db="EMBL/GenBank/DDBJ databases">
        <title>Genomic analyses of argali, domestic sheep and their hybrids provide insights into chromosomal evolution, heterosis and genetic basis of agronomic traits.</title>
        <authorList>
            <person name="Li M."/>
        </authorList>
    </citation>
    <scope>NUCLEOTIDE SEQUENCE</scope>
    <source>
        <strain evidence="1">F1 hybrid</strain>
    </source>
</reference>